<feature type="compositionally biased region" description="Basic and acidic residues" evidence="3">
    <location>
        <begin position="1250"/>
        <end position="1296"/>
    </location>
</feature>
<comment type="caution">
    <text evidence="5">The sequence shown here is derived from an EMBL/GenBank/DDBJ whole genome shotgun (WGS) entry which is preliminary data.</text>
</comment>
<evidence type="ECO:0000256" key="3">
    <source>
        <dbReference type="SAM" id="MobiDB-lite"/>
    </source>
</evidence>
<dbReference type="GeneID" id="5853250"/>
<evidence type="ECO:0000313" key="6">
    <source>
        <dbReference type="Proteomes" id="UP000008837"/>
    </source>
</evidence>
<name>A8QBS9_MALGO</name>
<dbReference type="STRING" id="425265.A8QBS9"/>
<gene>
    <name evidence="5" type="ORF">MGL_3938</name>
</gene>
<keyword evidence="1" id="KW-0677">Repeat</keyword>
<evidence type="ECO:0000313" key="5">
    <source>
        <dbReference type="EMBL" id="EDP41730.1"/>
    </source>
</evidence>
<dbReference type="Gene3D" id="3.30.710.10">
    <property type="entry name" value="Potassium Channel Kv1.1, Chain A"/>
    <property type="match status" value="2"/>
</dbReference>
<dbReference type="VEuPathDB" id="FungiDB:MGL_3938"/>
<dbReference type="KEGG" id="mgl:MGL_3938"/>
<proteinExistence type="predicted"/>
<dbReference type="Gene3D" id="2.130.10.30">
    <property type="entry name" value="Regulator of chromosome condensation 1/beta-lactamase-inhibitor protein II"/>
    <property type="match status" value="2"/>
</dbReference>
<dbReference type="CDD" id="cd18186">
    <property type="entry name" value="BTB_POZ_ZBTB_KLHL-like"/>
    <property type="match status" value="1"/>
</dbReference>
<dbReference type="InterPro" id="IPR011333">
    <property type="entry name" value="SKP1/BTB/POZ_sf"/>
</dbReference>
<dbReference type="InterPro" id="IPR009091">
    <property type="entry name" value="RCC1/BLIP-II"/>
</dbReference>
<dbReference type="SMART" id="SM00248">
    <property type="entry name" value="ANK"/>
    <property type="match status" value="2"/>
</dbReference>
<feature type="region of interest" description="Disordered" evidence="3">
    <location>
        <begin position="574"/>
        <end position="595"/>
    </location>
</feature>
<dbReference type="InterPro" id="IPR036770">
    <property type="entry name" value="Ankyrin_rpt-contain_sf"/>
</dbReference>
<dbReference type="PANTHER" id="PTHR22872:SF2">
    <property type="entry name" value="INHIBITOR OF BRUTON TYROSINE KINASE"/>
    <property type="match status" value="1"/>
</dbReference>
<dbReference type="SUPFAM" id="SSF50985">
    <property type="entry name" value="RCC1/BLIP-II"/>
    <property type="match status" value="1"/>
</dbReference>
<feature type="repeat" description="RCC1" evidence="2">
    <location>
        <begin position="337"/>
        <end position="388"/>
    </location>
</feature>
<evidence type="ECO:0000259" key="4">
    <source>
        <dbReference type="PROSITE" id="PS50097"/>
    </source>
</evidence>
<feature type="region of interest" description="Disordered" evidence="3">
    <location>
        <begin position="1231"/>
        <end position="1320"/>
    </location>
</feature>
<feature type="domain" description="BTB" evidence="4">
    <location>
        <begin position="631"/>
        <end position="707"/>
    </location>
</feature>
<dbReference type="Pfam" id="PF13540">
    <property type="entry name" value="RCC1_2"/>
    <property type="match status" value="1"/>
</dbReference>
<feature type="repeat" description="RCC1" evidence="2">
    <location>
        <begin position="129"/>
        <end position="194"/>
    </location>
</feature>
<dbReference type="Gene3D" id="1.25.40.20">
    <property type="entry name" value="Ankyrin repeat-containing domain"/>
    <property type="match status" value="1"/>
</dbReference>
<feature type="compositionally biased region" description="Acidic residues" evidence="3">
    <location>
        <begin position="577"/>
        <end position="588"/>
    </location>
</feature>
<dbReference type="InParanoid" id="A8QBS9"/>
<feature type="repeat" description="RCC1" evidence="2">
    <location>
        <begin position="247"/>
        <end position="337"/>
    </location>
</feature>
<dbReference type="OMA" id="FEFVLRY"/>
<evidence type="ECO:0000256" key="1">
    <source>
        <dbReference type="ARBA" id="ARBA00022737"/>
    </source>
</evidence>
<evidence type="ECO:0000256" key="2">
    <source>
        <dbReference type="PROSITE-ProRule" id="PRU00235"/>
    </source>
</evidence>
<dbReference type="SUPFAM" id="SSF48403">
    <property type="entry name" value="Ankyrin repeat"/>
    <property type="match status" value="1"/>
</dbReference>
<feature type="compositionally biased region" description="Low complexity" evidence="3">
    <location>
        <begin position="1102"/>
        <end position="1113"/>
    </location>
</feature>
<dbReference type="InterPro" id="IPR051625">
    <property type="entry name" value="Signaling_Regulatory_Domain"/>
</dbReference>
<dbReference type="PANTHER" id="PTHR22872">
    <property type="entry name" value="BTK-BINDING PROTEIN-RELATED"/>
    <property type="match status" value="1"/>
</dbReference>
<feature type="compositionally biased region" description="Low complexity" evidence="3">
    <location>
        <begin position="1176"/>
        <end position="1214"/>
    </location>
</feature>
<dbReference type="InterPro" id="IPR000210">
    <property type="entry name" value="BTB/POZ_dom"/>
</dbReference>
<dbReference type="OrthoDB" id="1893551at2759"/>
<organism evidence="5 6">
    <name type="scientific">Malassezia globosa (strain ATCC MYA-4612 / CBS 7966)</name>
    <name type="common">Dandruff-associated fungus</name>
    <dbReference type="NCBI Taxonomy" id="425265"/>
    <lineage>
        <taxon>Eukaryota</taxon>
        <taxon>Fungi</taxon>
        <taxon>Dikarya</taxon>
        <taxon>Basidiomycota</taxon>
        <taxon>Ustilaginomycotina</taxon>
        <taxon>Malasseziomycetes</taxon>
        <taxon>Malasseziales</taxon>
        <taxon>Malasseziaceae</taxon>
        <taxon>Malassezia</taxon>
    </lineage>
</organism>
<feature type="region of interest" description="Disordered" evidence="3">
    <location>
        <begin position="1007"/>
        <end position="1215"/>
    </location>
</feature>
<dbReference type="PROSITE" id="PS50097">
    <property type="entry name" value="BTB"/>
    <property type="match status" value="1"/>
</dbReference>
<dbReference type="FunCoup" id="A8QBS9">
    <property type="interactions" value="82"/>
</dbReference>
<dbReference type="SUPFAM" id="SSF54695">
    <property type="entry name" value="POZ domain"/>
    <property type="match status" value="1"/>
</dbReference>
<sequence>MRSPASFSSSANGMAPGPCSPAEVNRRDYFGRTVLHLLSASDDPAANDYFQLLLSHPSVNVNMQDRESGWTALHRALYAGNLHMALVLLERPDIDCHVRDWEGLTPFDLYNSTIEGTYPNDQNIASDGGDLFVWGTNRNYTLGLSRDNDSALPERVKLQAREPYEAGVAGSRFNRPYVRDISMSRWHTVVATNERRKNVYVCGIGSQARLGRMAQTQTRFEPLRDFSETAQTVVASSDHTLIVTTQGTVYSFGSNRMGQLGFLLEEGQGILSSSSGTKRSAATSHTGCTSLQGTIIGANGVELDLQVTPRRVLGPLKREVVLGAAASRIHSVAYTADALYTWGTNNGQLGYDRHSAPLQVQPRRVTLISVPVRQVAATEFATACLLETWDVTVLHGDAHYRIPFPTPRITSDMGMFRPRQAQPKPTIRKITCSGTTFAALSNLGDVFTFHIEHPSTTGPKVVLPRPQLAWSVRRKFSAVRDVAIGSDGALLLCTADGHVYARSQKLDVKGKTRIPKFQAIPFLQRIVRVVANETGSFAALQVPWQFPCIPVRGRSLEEDLLDLALPRASIPASLDTDPVDVSDDDSDEHDPASSQMRRYAVQARTLLDFIAESRAHYSMPVDMPSCAPRGCDAALIVEHGSHWIPVHRVLLAIRIPVLSHVIWNGGGESFSHDVRVCLEEGTCMVYLDAMSYVSAMFLVYYLYTDDVLPVWGVSLGFMLASQCRDQGIDITHIRSELDVWAKKLGLDALFDLLQSGLVKPPRKTLHGGLAQLFDRVLTRKGGPGADIVLHLSDADVVCHSLFLRRSPMIEALLDWYHMRGDQGKQVHVDMKHMAWAVVRVGLAFLYTDAGVSAFEGCDENKTPDEFIDFVLDVLQLADEWLLDKLQLVTFSFLSPRVKPTNVAALLTDALRLNAPAFSHACMDYVACNLETLLELGSLSLLGANERMHLTQYIQAQQDRVLHRTFAKDHLLALYIKHQDYMADLDLPKPSLNLACLKVPKRYKSPRIVPVDDAPIPRSQRHNQDGVIAGTSAVPPNAAPGDESMLFAMDDVTPERTPEPVWRTVNAKPLRTPRRSLDPEPTELPGTHTSQTPYLGASDEPSRTLSSSPSSVPSPMTPKAQSTVLQMPLSARVSQKERKKQQQQQRQQQPSPAVKVDSPPVWRPGSLRSRSDVWGLSPSGSSTATTTSTPSTTAAAVAAAKATGTATGVGAKSSSIPPAMSFAQIQAQQQAAISQAREQQDRPKSFAQILDEERTMQERERRERQEAEAFERWFEEESRRVQQEARRSQSRRQDTRRGARSNNRGRRRGKPNPATARIDDD</sequence>
<dbReference type="RefSeq" id="XP_001728944.1">
    <property type="nucleotide sequence ID" value="XM_001728892.1"/>
</dbReference>
<protein>
    <recommendedName>
        <fullName evidence="4">BTB domain-containing protein</fullName>
    </recommendedName>
</protein>
<keyword evidence="6" id="KW-1185">Reference proteome</keyword>
<dbReference type="Pfam" id="PF12796">
    <property type="entry name" value="Ank_2"/>
    <property type="match status" value="1"/>
</dbReference>
<dbReference type="Proteomes" id="UP000008837">
    <property type="component" value="Unassembled WGS sequence"/>
</dbReference>
<dbReference type="InterPro" id="IPR000408">
    <property type="entry name" value="Reg_chr_condens"/>
</dbReference>
<dbReference type="InterPro" id="IPR002110">
    <property type="entry name" value="Ankyrin_rpt"/>
</dbReference>
<reference evidence="5 6" key="1">
    <citation type="journal article" date="2007" name="Proc. Natl. Acad. Sci. U.S.A.">
        <title>Dandruff-associated Malassezia genomes reveal convergent and divergent virulence traits shared with plant and human fungal pathogens.</title>
        <authorList>
            <person name="Xu J."/>
            <person name="Saunders C.W."/>
            <person name="Hu P."/>
            <person name="Grant R.A."/>
            <person name="Boekhout T."/>
            <person name="Kuramae E.E."/>
            <person name="Kronstad J.W."/>
            <person name="Deangelis Y.M."/>
            <person name="Reeder N.L."/>
            <person name="Johnstone K.R."/>
            <person name="Leland M."/>
            <person name="Fieno A.M."/>
            <person name="Begley W.M."/>
            <person name="Sun Y."/>
            <person name="Lacey M.P."/>
            <person name="Chaudhary T."/>
            <person name="Keough T."/>
            <person name="Chu L."/>
            <person name="Sears R."/>
            <person name="Yuan B."/>
            <person name="Dawson T.L.Jr."/>
        </authorList>
    </citation>
    <scope>NUCLEOTIDE SEQUENCE [LARGE SCALE GENOMIC DNA]</scope>
    <source>
        <strain evidence="6">ATCC MYA-4612 / CBS 7966</strain>
    </source>
</reference>
<dbReference type="EMBL" id="AAYY01000016">
    <property type="protein sequence ID" value="EDP41730.1"/>
    <property type="molecule type" value="Genomic_DNA"/>
</dbReference>
<accession>A8QBS9</accession>
<dbReference type="PROSITE" id="PS50012">
    <property type="entry name" value="RCC1_3"/>
    <property type="match status" value="3"/>
</dbReference>